<sequence>MTAGATSLNGKSPLEDACRPGCGACCIAPSISTPIPGMPKGKPAGVRCLQLDHNNLCRLFGDPRRPAVCEQFGFDRVLCGEHREQALERIAALEIATGG</sequence>
<name>A0ABV7B7Y4_9GAMM</name>
<dbReference type="InterPro" id="IPR005358">
    <property type="entry name" value="Puta_zinc/iron-chelating_dom"/>
</dbReference>
<dbReference type="InterPro" id="IPR052572">
    <property type="entry name" value="UPF0153_domain"/>
</dbReference>
<accession>A0ABV7B7Y4</accession>
<dbReference type="EMBL" id="JBHRSQ010000016">
    <property type="protein sequence ID" value="MFC2992813.1"/>
    <property type="molecule type" value="Genomic_DNA"/>
</dbReference>
<reference evidence="2" key="1">
    <citation type="journal article" date="2019" name="Int. J. Syst. Evol. Microbiol.">
        <title>The Global Catalogue of Microorganisms (GCM) 10K type strain sequencing project: providing services to taxonomists for standard genome sequencing and annotation.</title>
        <authorList>
            <consortium name="The Broad Institute Genomics Platform"/>
            <consortium name="The Broad Institute Genome Sequencing Center for Infectious Disease"/>
            <person name="Wu L."/>
            <person name="Ma J."/>
        </authorList>
    </citation>
    <scope>NUCLEOTIDE SEQUENCE [LARGE SCALE GENOMIC DNA]</scope>
    <source>
        <strain evidence="2">KCTC 52660</strain>
    </source>
</reference>
<dbReference type="RefSeq" id="WP_379759819.1">
    <property type="nucleotide sequence ID" value="NZ_JBHRSQ010000016.1"/>
</dbReference>
<keyword evidence="2" id="KW-1185">Reference proteome</keyword>
<gene>
    <name evidence="1" type="ORF">ACFODV_12295</name>
</gene>
<dbReference type="Pfam" id="PF03692">
    <property type="entry name" value="CxxCxxCC"/>
    <property type="match status" value="1"/>
</dbReference>
<evidence type="ECO:0000313" key="2">
    <source>
        <dbReference type="Proteomes" id="UP001595386"/>
    </source>
</evidence>
<dbReference type="PANTHER" id="PTHR36931:SF1">
    <property type="entry name" value="UPF0153 PROTEIN YEIW"/>
    <property type="match status" value="1"/>
</dbReference>
<dbReference type="PANTHER" id="PTHR36931">
    <property type="entry name" value="UPF0153 PROTEIN YEIW"/>
    <property type="match status" value="1"/>
</dbReference>
<protein>
    <submittedName>
        <fullName evidence="1">YkgJ family cysteine cluster protein</fullName>
    </submittedName>
</protein>
<dbReference type="Proteomes" id="UP001595386">
    <property type="component" value="Unassembled WGS sequence"/>
</dbReference>
<comment type="caution">
    <text evidence="1">The sequence shown here is derived from an EMBL/GenBank/DDBJ whole genome shotgun (WGS) entry which is preliminary data.</text>
</comment>
<evidence type="ECO:0000313" key="1">
    <source>
        <dbReference type="EMBL" id="MFC2992813.1"/>
    </source>
</evidence>
<organism evidence="1 2">
    <name type="scientific">Halomonas tibetensis</name>
    <dbReference type="NCBI Taxonomy" id="2259590"/>
    <lineage>
        <taxon>Bacteria</taxon>
        <taxon>Pseudomonadati</taxon>
        <taxon>Pseudomonadota</taxon>
        <taxon>Gammaproteobacteria</taxon>
        <taxon>Oceanospirillales</taxon>
        <taxon>Halomonadaceae</taxon>
        <taxon>Halomonas</taxon>
    </lineage>
</organism>
<proteinExistence type="predicted"/>